<protein>
    <submittedName>
        <fullName evidence="1">Uncharacterized protein</fullName>
    </submittedName>
</protein>
<reference evidence="1" key="1">
    <citation type="submission" date="2023-06" db="EMBL/GenBank/DDBJ databases">
        <title>Genome-scale phylogeny and comparative genomics of the fungal order Sordariales.</title>
        <authorList>
            <consortium name="Lawrence Berkeley National Laboratory"/>
            <person name="Hensen N."/>
            <person name="Bonometti L."/>
            <person name="Westerberg I."/>
            <person name="Brannstrom I.O."/>
            <person name="Guillou S."/>
            <person name="Cros-Aarteil S."/>
            <person name="Calhoun S."/>
            <person name="Haridas S."/>
            <person name="Kuo A."/>
            <person name="Mondo S."/>
            <person name="Pangilinan J."/>
            <person name="Riley R."/>
            <person name="Labutti K."/>
            <person name="Andreopoulos B."/>
            <person name="Lipzen A."/>
            <person name="Chen C."/>
            <person name="Yanf M."/>
            <person name="Daum C."/>
            <person name="Ng V."/>
            <person name="Clum A."/>
            <person name="Steindorff A."/>
            <person name="Ohm R."/>
            <person name="Martin F."/>
            <person name="Silar P."/>
            <person name="Natvig D."/>
            <person name="Lalanne C."/>
            <person name="Gautier V."/>
            <person name="Ament-Velasquez S.L."/>
            <person name="Kruys A."/>
            <person name="Hutchinson M.I."/>
            <person name="Powell A.J."/>
            <person name="Barry K."/>
            <person name="Miller A.N."/>
            <person name="Grigoriev I.V."/>
            <person name="Debuchy R."/>
            <person name="Gladieux P."/>
            <person name="Thoren M.H."/>
            <person name="Johannesson H."/>
        </authorList>
    </citation>
    <scope>NUCLEOTIDE SEQUENCE</scope>
    <source>
        <strain evidence="1">SMH4607-1</strain>
    </source>
</reference>
<evidence type="ECO:0000313" key="1">
    <source>
        <dbReference type="EMBL" id="KAK0721135.1"/>
    </source>
</evidence>
<gene>
    <name evidence="1" type="ORF">B0H67DRAFT_213059</name>
</gene>
<dbReference type="EMBL" id="JAUKUA010000003">
    <property type="protein sequence ID" value="KAK0721135.1"/>
    <property type="molecule type" value="Genomic_DNA"/>
</dbReference>
<keyword evidence="2" id="KW-1185">Reference proteome</keyword>
<accession>A0AA40ASD7</accession>
<dbReference type="Proteomes" id="UP001172102">
    <property type="component" value="Unassembled WGS sequence"/>
</dbReference>
<comment type="caution">
    <text evidence="1">The sequence shown here is derived from an EMBL/GenBank/DDBJ whole genome shotgun (WGS) entry which is preliminary data.</text>
</comment>
<evidence type="ECO:0000313" key="2">
    <source>
        <dbReference type="Proteomes" id="UP001172102"/>
    </source>
</evidence>
<sequence>MTQKQPAKTYFLTPGWEIPSSSPLLGSIIANPSQPDIALFRPPAASLNASTTTSPSSSFNTSASTSSPGATGLFSTFLSVFGLGDEPALTYDRKHVLSYSFRGQRSIEFTPSPELLRGVAANELVAQLFANGLGVYMITGVKIISGAGVGVASAKGSGWAVELSVGNTQDGPGGDEKGGVIFALQVAEVKVQEGGEVVLRELDAEAGVLQGKLDGEFGEGTYKVFKGFDEAGGDTGEACLIVTSSPTCVDLFTAGTVKVGGEHGIWH</sequence>
<name>A0AA40ASD7_9PEZI</name>
<dbReference type="AlphaFoldDB" id="A0AA40ASD7"/>
<organism evidence="1 2">
    <name type="scientific">Lasiosphaeris hirsuta</name>
    <dbReference type="NCBI Taxonomy" id="260670"/>
    <lineage>
        <taxon>Eukaryota</taxon>
        <taxon>Fungi</taxon>
        <taxon>Dikarya</taxon>
        <taxon>Ascomycota</taxon>
        <taxon>Pezizomycotina</taxon>
        <taxon>Sordariomycetes</taxon>
        <taxon>Sordariomycetidae</taxon>
        <taxon>Sordariales</taxon>
        <taxon>Lasiosphaeriaceae</taxon>
        <taxon>Lasiosphaeris</taxon>
    </lineage>
</organism>
<proteinExistence type="predicted"/>